<reference evidence="2" key="1">
    <citation type="submission" date="2022-12" db="EMBL/GenBank/DDBJ databases">
        <title>Genome assemblies of Blomia tropicalis.</title>
        <authorList>
            <person name="Cui Y."/>
        </authorList>
    </citation>
    <scope>NUCLEOTIDE SEQUENCE</scope>
    <source>
        <tissue evidence="2">Adult mites</tissue>
    </source>
</reference>
<dbReference type="Proteomes" id="UP001142055">
    <property type="component" value="Chromosome 2"/>
</dbReference>
<evidence type="ECO:0000313" key="3">
    <source>
        <dbReference type="Proteomes" id="UP001142055"/>
    </source>
</evidence>
<proteinExistence type="predicted"/>
<name>A0A9Q0M4Y4_BLOTA</name>
<accession>A0A9Q0M4Y4</accession>
<keyword evidence="3" id="KW-1185">Reference proteome</keyword>
<gene>
    <name evidence="2" type="ORF">RDWZM_005007</name>
</gene>
<evidence type="ECO:0000313" key="2">
    <source>
        <dbReference type="EMBL" id="KAJ6219195.1"/>
    </source>
</evidence>
<feature type="region of interest" description="Disordered" evidence="1">
    <location>
        <begin position="105"/>
        <end position="128"/>
    </location>
</feature>
<dbReference type="AlphaFoldDB" id="A0A9Q0M4Y4"/>
<organism evidence="2 3">
    <name type="scientific">Blomia tropicalis</name>
    <name type="common">Mite</name>
    <dbReference type="NCBI Taxonomy" id="40697"/>
    <lineage>
        <taxon>Eukaryota</taxon>
        <taxon>Metazoa</taxon>
        <taxon>Ecdysozoa</taxon>
        <taxon>Arthropoda</taxon>
        <taxon>Chelicerata</taxon>
        <taxon>Arachnida</taxon>
        <taxon>Acari</taxon>
        <taxon>Acariformes</taxon>
        <taxon>Sarcoptiformes</taxon>
        <taxon>Astigmata</taxon>
        <taxon>Glycyphagoidea</taxon>
        <taxon>Echimyopodidae</taxon>
        <taxon>Blomia</taxon>
    </lineage>
</organism>
<comment type="caution">
    <text evidence="2">The sequence shown here is derived from an EMBL/GenBank/DDBJ whole genome shotgun (WGS) entry which is preliminary data.</text>
</comment>
<sequence>MSSSTSDSSVVTNKPSDLVTVSNVAEIFNAAGFAFKKLGELVQQLDNGSVNDNSTVNGGAENGNEPVSHWDASDVEQFQLIITNFSEEIGKLASNLKNKMSARLQNEHTEKEMNKLTSSERDAIKTEP</sequence>
<dbReference type="OrthoDB" id="10021571at2759"/>
<protein>
    <submittedName>
        <fullName evidence="2">Uncharacterized protein</fullName>
    </submittedName>
</protein>
<dbReference type="OMA" id="WEPADVE"/>
<dbReference type="EMBL" id="JAPWDV010000002">
    <property type="protein sequence ID" value="KAJ6219195.1"/>
    <property type="molecule type" value="Genomic_DNA"/>
</dbReference>
<evidence type="ECO:0000256" key="1">
    <source>
        <dbReference type="SAM" id="MobiDB-lite"/>
    </source>
</evidence>